<dbReference type="KEGG" id="cak:Caul_2372"/>
<dbReference type="STRING" id="366602.Caul_2372"/>
<name>B0SVN1_CAUSK</name>
<dbReference type="Gene3D" id="3.60.20.40">
    <property type="match status" value="1"/>
</dbReference>
<dbReference type="GO" id="GO:0103068">
    <property type="term" value="F:leukotriene C4 gamma-glutamyl transferase activity"/>
    <property type="evidence" value="ECO:0007669"/>
    <property type="project" value="UniProtKB-EC"/>
</dbReference>
<evidence type="ECO:0000256" key="1">
    <source>
        <dbReference type="ARBA" id="ARBA00009381"/>
    </source>
</evidence>
<organism evidence="5">
    <name type="scientific">Caulobacter sp. (strain K31)</name>
    <dbReference type="NCBI Taxonomy" id="366602"/>
    <lineage>
        <taxon>Bacteria</taxon>
        <taxon>Pseudomonadati</taxon>
        <taxon>Pseudomonadota</taxon>
        <taxon>Alphaproteobacteria</taxon>
        <taxon>Caulobacterales</taxon>
        <taxon>Caulobacteraceae</taxon>
        <taxon>Caulobacter</taxon>
    </lineage>
</organism>
<dbReference type="HOGENOM" id="CLU_014813_0_3_5"/>
<dbReference type="InterPro" id="IPR043137">
    <property type="entry name" value="GGT_ssub_C"/>
</dbReference>
<accession>B0SVN1</accession>
<dbReference type="PRINTS" id="PR01210">
    <property type="entry name" value="GGTRANSPTASE"/>
</dbReference>
<dbReference type="eggNOG" id="COG0405">
    <property type="taxonomic scope" value="Bacteria"/>
</dbReference>
<evidence type="ECO:0000256" key="4">
    <source>
        <dbReference type="ARBA" id="ARBA00023145"/>
    </source>
</evidence>
<protein>
    <submittedName>
        <fullName evidence="5">Gamma-glutamyltransferase</fullName>
        <ecNumber evidence="5">2.3.2.2</ecNumber>
    </submittedName>
</protein>
<reference evidence="5" key="1">
    <citation type="submission" date="2008-01" db="EMBL/GenBank/DDBJ databases">
        <title>Complete sequence of chromosome of Caulobacter sp. K31.</title>
        <authorList>
            <consortium name="US DOE Joint Genome Institute"/>
            <person name="Copeland A."/>
            <person name="Lucas S."/>
            <person name="Lapidus A."/>
            <person name="Barry K."/>
            <person name="Glavina del Rio T."/>
            <person name="Dalin E."/>
            <person name="Tice H."/>
            <person name="Pitluck S."/>
            <person name="Bruce D."/>
            <person name="Goodwin L."/>
            <person name="Thompson L.S."/>
            <person name="Brettin T."/>
            <person name="Detter J.C."/>
            <person name="Han C."/>
            <person name="Schmutz J."/>
            <person name="Larimer F."/>
            <person name="Land M."/>
            <person name="Hauser L."/>
            <person name="Kyrpides N."/>
            <person name="Kim E."/>
            <person name="Stephens C."/>
            <person name="Richardson P."/>
        </authorList>
    </citation>
    <scope>NUCLEOTIDE SEQUENCE [LARGE SCALE GENOMIC DNA]</scope>
    <source>
        <strain evidence="5">K31</strain>
    </source>
</reference>
<keyword evidence="2 5" id="KW-0808">Transferase</keyword>
<dbReference type="GO" id="GO:0016787">
    <property type="term" value="F:hydrolase activity"/>
    <property type="evidence" value="ECO:0007669"/>
    <property type="project" value="UniProtKB-KW"/>
</dbReference>
<dbReference type="EMBL" id="CP000927">
    <property type="protein sequence ID" value="ABZ71499.1"/>
    <property type="molecule type" value="Genomic_DNA"/>
</dbReference>
<dbReference type="EC" id="2.3.2.2" evidence="5"/>
<evidence type="ECO:0000256" key="2">
    <source>
        <dbReference type="ARBA" id="ARBA00022679"/>
    </source>
</evidence>
<dbReference type="InterPro" id="IPR043138">
    <property type="entry name" value="GGT_lsub"/>
</dbReference>
<keyword evidence="5" id="KW-0012">Acyltransferase</keyword>
<keyword evidence="3" id="KW-0378">Hydrolase</keyword>
<dbReference type="PANTHER" id="PTHR43199">
    <property type="entry name" value="GLUTATHIONE HYDROLASE"/>
    <property type="match status" value="1"/>
</dbReference>
<evidence type="ECO:0000313" key="5">
    <source>
        <dbReference type="EMBL" id="ABZ71499.1"/>
    </source>
</evidence>
<dbReference type="SUPFAM" id="SSF56235">
    <property type="entry name" value="N-terminal nucleophile aminohydrolases (Ntn hydrolases)"/>
    <property type="match status" value="1"/>
</dbReference>
<dbReference type="Pfam" id="PF01019">
    <property type="entry name" value="G_glu_transpept"/>
    <property type="match status" value="1"/>
</dbReference>
<proteinExistence type="inferred from homology"/>
<keyword evidence="4" id="KW-0865">Zymogen</keyword>
<gene>
    <name evidence="5" type="ordered locus">Caul_2372</name>
</gene>
<dbReference type="Gene3D" id="1.10.246.130">
    <property type="match status" value="1"/>
</dbReference>
<dbReference type="OrthoDB" id="9781342at2"/>
<dbReference type="PANTHER" id="PTHR43199:SF1">
    <property type="entry name" value="GLUTATHIONE HYDROLASE PROENZYME"/>
    <property type="match status" value="1"/>
</dbReference>
<dbReference type="InterPro" id="IPR029055">
    <property type="entry name" value="Ntn_hydrolases_N"/>
</dbReference>
<dbReference type="AlphaFoldDB" id="B0SVN1"/>
<sequence>MFDQDEIAQLCNAAVAGRKQKASGRNGMVVSSHPIVSHVGVKVLVDGGNAVDAALAAALAQTVVEPHMTTAFGVLSMMHYDAATGVTQYVNGSMNAPLAGLPGFSAADVPTGRSVAVPGFWSAWEASRQRYARKSRESLAAPAIELARTGFPIYPILYGMMFEQAPKIGVTEEGRSIYFRDNVLRGPGERLVNHALADTLERMAADGVDYFYRSAFTEKVVETVRRAGGVLTMEDFDRYETRWMDPAWGSYHGYKIAGSPPPDTGGTHIIEILNLVEQIPLKAWGMPTESADSMYWLARFCLEVFSEGAAQGDPNSWPLPMETILSKDYAAMRFELMKMRDPRGLDPARKAYPGSNHLTVVDRDGNIATVLHSVMSHAWSNGLIVDGMNLWAGGVHFFRNMPKPGDRGTCYVAPHIIFDKNDTPVLAAGSPSVGLIQNCVTNALNILDFGMDIETSVHEPRIGGPTYSTDSLAQNAFSLEVDCGTPDIHAEVRKRGLGIELVNPWNYHSGSYEGVHIAPDGLASACADPRRTGVARAG</sequence>
<dbReference type="InterPro" id="IPR051792">
    <property type="entry name" value="GGT_bact"/>
</dbReference>
<comment type="similarity">
    <text evidence="1">Belongs to the gamma-glutamyltransferase family.</text>
</comment>
<evidence type="ECO:0000256" key="3">
    <source>
        <dbReference type="ARBA" id="ARBA00022801"/>
    </source>
</evidence>